<dbReference type="AlphaFoldDB" id="A0A1F6C685"/>
<accession>A0A1F6C685</accession>
<dbReference type="SUPFAM" id="SSF48371">
    <property type="entry name" value="ARM repeat"/>
    <property type="match status" value="1"/>
</dbReference>
<dbReference type="PANTHER" id="PTHR12697:SF5">
    <property type="entry name" value="DEOXYHYPUSINE HYDROXYLASE"/>
    <property type="match status" value="1"/>
</dbReference>
<organism evidence="1 2">
    <name type="scientific">Candidatus Kaiserbacteria bacterium RIFCSPHIGHO2_01_FULL_48_10</name>
    <dbReference type="NCBI Taxonomy" id="1798476"/>
    <lineage>
        <taxon>Bacteria</taxon>
        <taxon>Candidatus Kaiseribacteriota</taxon>
    </lineage>
</organism>
<dbReference type="InterPro" id="IPR011989">
    <property type="entry name" value="ARM-like"/>
</dbReference>
<sequence length="124" mass="13913">MNYREIKNLTPAKRRQALFLLQERKRSALRTLSAVLRNDPSPVVRHDAAFVMGMRQDTKAISSLIRAAQSDPSDLVRHEAIEAMGDLRIDDVGVITFLKSLTKDKNPFIKDTAKIALATIALKK</sequence>
<dbReference type="GO" id="GO:0016491">
    <property type="term" value="F:oxidoreductase activity"/>
    <property type="evidence" value="ECO:0007669"/>
    <property type="project" value="TreeGrafter"/>
</dbReference>
<comment type="caution">
    <text evidence="1">The sequence shown here is derived from an EMBL/GenBank/DDBJ whole genome shotgun (WGS) entry which is preliminary data.</text>
</comment>
<dbReference type="Pfam" id="PF13646">
    <property type="entry name" value="HEAT_2"/>
    <property type="match status" value="1"/>
</dbReference>
<proteinExistence type="predicted"/>
<protein>
    <recommendedName>
        <fullName evidence="3">HEAT repeat domain-containing protein</fullName>
    </recommendedName>
</protein>
<dbReference type="SMART" id="SM00567">
    <property type="entry name" value="EZ_HEAT"/>
    <property type="match status" value="2"/>
</dbReference>
<dbReference type="PANTHER" id="PTHR12697">
    <property type="entry name" value="PBS LYASE HEAT-LIKE PROTEIN"/>
    <property type="match status" value="1"/>
</dbReference>
<dbReference type="InterPro" id="IPR004155">
    <property type="entry name" value="PBS_lyase_HEAT"/>
</dbReference>
<dbReference type="Proteomes" id="UP000178249">
    <property type="component" value="Unassembled WGS sequence"/>
</dbReference>
<evidence type="ECO:0000313" key="2">
    <source>
        <dbReference type="Proteomes" id="UP000178249"/>
    </source>
</evidence>
<evidence type="ECO:0008006" key="3">
    <source>
        <dbReference type="Google" id="ProtNLM"/>
    </source>
</evidence>
<reference evidence="1 2" key="1">
    <citation type="journal article" date="2016" name="Nat. Commun.">
        <title>Thousands of microbial genomes shed light on interconnected biogeochemical processes in an aquifer system.</title>
        <authorList>
            <person name="Anantharaman K."/>
            <person name="Brown C.T."/>
            <person name="Hug L.A."/>
            <person name="Sharon I."/>
            <person name="Castelle C.J."/>
            <person name="Probst A.J."/>
            <person name="Thomas B.C."/>
            <person name="Singh A."/>
            <person name="Wilkins M.J."/>
            <person name="Karaoz U."/>
            <person name="Brodie E.L."/>
            <person name="Williams K.H."/>
            <person name="Hubbard S.S."/>
            <person name="Banfield J.F."/>
        </authorList>
    </citation>
    <scope>NUCLEOTIDE SEQUENCE [LARGE SCALE GENOMIC DNA]</scope>
</reference>
<evidence type="ECO:0000313" key="1">
    <source>
        <dbReference type="EMBL" id="OGG44613.1"/>
    </source>
</evidence>
<gene>
    <name evidence="1" type="ORF">A2841_00590</name>
</gene>
<dbReference type="EMBL" id="MFKP01000005">
    <property type="protein sequence ID" value="OGG44613.1"/>
    <property type="molecule type" value="Genomic_DNA"/>
</dbReference>
<dbReference type="Gene3D" id="1.25.10.10">
    <property type="entry name" value="Leucine-rich Repeat Variant"/>
    <property type="match status" value="1"/>
</dbReference>
<name>A0A1F6C685_9BACT</name>
<dbReference type="InterPro" id="IPR016024">
    <property type="entry name" value="ARM-type_fold"/>
</dbReference>